<dbReference type="PROSITE" id="PS50011">
    <property type="entry name" value="PROTEIN_KINASE_DOM"/>
    <property type="match status" value="1"/>
</dbReference>
<dbReference type="GO" id="GO:0004713">
    <property type="term" value="F:protein tyrosine kinase activity"/>
    <property type="evidence" value="ECO:0000318"/>
    <property type="project" value="GO_Central"/>
</dbReference>
<dbReference type="InterPro" id="IPR020635">
    <property type="entry name" value="Tyr_kinase_cat_dom"/>
</dbReference>
<dbReference type="PROSITE" id="PS00107">
    <property type="entry name" value="PROTEIN_KINASE_ATP"/>
    <property type="match status" value="1"/>
</dbReference>
<dbReference type="VEuPathDB" id="FungiDB:KRP22_7885"/>
<reference evidence="7" key="1">
    <citation type="journal article" date="2006" name="Science">
        <title>Phytophthora genome sequences uncover evolutionary origins and mechanisms of pathogenesis.</title>
        <authorList>
            <person name="Tyler B.M."/>
            <person name="Tripathy S."/>
            <person name="Zhang X."/>
            <person name="Dehal P."/>
            <person name="Jiang R.H."/>
            <person name="Aerts A."/>
            <person name="Arredondo F.D."/>
            <person name="Baxter L."/>
            <person name="Bensasson D."/>
            <person name="Beynon J.L."/>
            <person name="Chapman J."/>
            <person name="Damasceno C.M."/>
            <person name="Dorrance A.E."/>
            <person name="Dou D."/>
            <person name="Dickerman A.W."/>
            <person name="Dubchak I.L."/>
            <person name="Garbelotto M."/>
            <person name="Gijzen M."/>
            <person name="Gordon S.G."/>
            <person name="Govers F."/>
            <person name="Grunwald N.J."/>
            <person name="Huang W."/>
            <person name="Ivors K.L."/>
            <person name="Jones R.W."/>
            <person name="Kamoun S."/>
            <person name="Krampis K."/>
            <person name="Lamour K.H."/>
            <person name="Lee M.K."/>
            <person name="McDonald W.H."/>
            <person name="Medina M."/>
            <person name="Meijer H.J."/>
            <person name="Nordberg E.K."/>
            <person name="Maclean D.J."/>
            <person name="Ospina-Giraldo M.D."/>
            <person name="Morris P.F."/>
            <person name="Phuntumart V."/>
            <person name="Putnam N.H."/>
            <person name="Rash S."/>
            <person name="Rose J.K."/>
            <person name="Sakihama Y."/>
            <person name="Salamov A.A."/>
            <person name="Savidor A."/>
            <person name="Scheuring C.F."/>
            <person name="Smith B.M."/>
            <person name="Sobral B.W."/>
            <person name="Terry A."/>
            <person name="Torto-Alalibo T.A."/>
            <person name="Win J."/>
            <person name="Xu Z."/>
            <person name="Zhang H."/>
            <person name="Grigoriev I.V."/>
            <person name="Rokhsar D.S."/>
            <person name="Boore J.L."/>
        </authorList>
    </citation>
    <scope>NUCLEOTIDE SEQUENCE [LARGE SCALE GENOMIC DNA]</scope>
    <source>
        <strain evidence="7">Pr102</strain>
    </source>
</reference>
<dbReference type="InterPro" id="IPR000719">
    <property type="entry name" value="Prot_kinase_dom"/>
</dbReference>
<keyword evidence="1 3" id="KW-0547">Nucleotide-binding</keyword>
<dbReference type="InterPro" id="IPR008266">
    <property type="entry name" value="Tyr_kinase_AS"/>
</dbReference>
<dbReference type="PANTHER" id="PTHR24418">
    <property type="entry name" value="TYROSINE-PROTEIN KINASE"/>
    <property type="match status" value="1"/>
</dbReference>
<evidence type="ECO:0000313" key="6">
    <source>
        <dbReference type="EnsemblProtists" id="Phyra85318"/>
    </source>
</evidence>
<dbReference type="Pfam" id="PF07714">
    <property type="entry name" value="PK_Tyr_Ser-Thr"/>
    <property type="match status" value="1"/>
</dbReference>
<evidence type="ECO:0000256" key="1">
    <source>
        <dbReference type="ARBA" id="ARBA00022741"/>
    </source>
</evidence>
<feature type="domain" description="Protein kinase" evidence="5">
    <location>
        <begin position="548"/>
        <end position="830"/>
    </location>
</feature>
<dbReference type="InterPro" id="IPR001245">
    <property type="entry name" value="Ser-Thr/Tyr_kinase_cat_dom"/>
</dbReference>
<evidence type="ECO:0000313" key="7">
    <source>
        <dbReference type="Proteomes" id="UP000005238"/>
    </source>
</evidence>
<accession>H3H441</accession>
<dbReference type="VEuPathDB" id="FungiDB:KRP23_2259"/>
<dbReference type="SMART" id="SM00219">
    <property type="entry name" value="TyrKc"/>
    <property type="match status" value="1"/>
</dbReference>
<dbReference type="PROSITE" id="PS00109">
    <property type="entry name" value="PROTEIN_KINASE_TYR"/>
    <property type="match status" value="1"/>
</dbReference>
<name>H3H441_PHYRM</name>
<dbReference type="InterPro" id="IPR050198">
    <property type="entry name" value="Non-receptor_tyrosine_kinases"/>
</dbReference>
<dbReference type="InParanoid" id="H3H441"/>
<proteinExistence type="predicted"/>
<dbReference type="eggNOG" id="KOG4278">
    <property type="taxonomic scope" value="Eukaryota"/>
</dbReference>
<dbReference type="AlphaFoldDB" id="H3H441"/>
<dbReference type="InterPro" id="IPR017441">
    <property type="entry name" value="Protein_kinase_ATP_BS"/>
</dbReference>
<dbReference type="VEuPathDB" id="FungiDB:KRP22_7886"/>
<feature type="binding site" evidence="3">
    <location>
        <position position="577"/>
    </location>
    <ligand>
        <name>ATP</name>
        <dbReference type="ChEBI" id="CHEBI:30616"/>
    </ligand>
</feature>
<dbReference type="VEuPathDB" id="FungiDB:KRP23_2260"/>
<dbReference type="OMA" id="FRIDIWA"/>
<dbReference type="SUPFAM" id="SSF56112">
    <property type="entry name" value="Protein kinase-like (PK-like)"/>
    <property type="match status" value="1"/>
</dbReference>
<dbReference type="STRING" id="164328.H3H441"/>
<reference evidence="6" key="2">
    <citation type="submission" date="2015-06" db="UniProtKB">
        <authorList>
            <consortium name="EnsemblProtists"/>
        </authorList>
    </citation>
    <scope>IDENTIFICATION</scope>
    <source>
        <strain evidence="6">Pr102</strain>
    </source>
</reference>
<dbReference type="GO" id="GO:0005524">
    <property type="term" value="F:ATP binding"/>
    <property type="evidence" value="ECO:0007669"/>
    <property type="project" value="UniProtKB-UniRule"/>
</dbReference>
<dbReference type="EnsemblProtists" id="Phyra85318">
    <property type="protein sequence ID" value="Phyra85318"/>
    <property type="gene ID" value="Phyra85318"/>
</dbReference>
<evidence type="ECO:0000256" key="2">
    <source>
        <dbReference type="ARBA" id="ARBA00022840"/>
    </source>
</evidence>
<evidence type="ECO:0000259" key="5">
    <source>
        <dbReference type="PROSITE" id="PS50011"/>
    </source>
</evidence>
<feature type="region of interest" description="Disordered" evidence="4">
    <location>
        <begin position="975"/>
        <end position="1045"/>
    </location>
</feature>
<sequence>MLVMATSSSEGSDASLRAPTSLRGLLSYQLNTKPHAHAPNAAIPASKDRLRPPAARQQCSTLIQSIYQPLTACSAPFPRFPASRYAFLRAYESPMHSRALPRQHSVVAIDLEAPRLKHQVLLTSFSKASVTDWQLEHVGRVGATLQRQPAVFQRLLQIWEAGGSWVLVQELRQEWAPLRESFADVTQFSEEKLRRVVFQVAALVYFLHRHGLSLAGELVHYDLVMAGDQATFLLHLDLILINGLQLRLSAAIGMLMFQIAMMPRSPSKEVDIRYVEGSIEDQLDHLSSACRDLFVDCLTAKLTAEQLLARKWLRQVDFLHNTHKLDGVLTSPESRNALLKSLLWKLAALCMMDWLRRIPDVPEAKHAEEEEEAESSRQRNRVVRSERFYSSPDGVLYDNFEGDNDAGISEEDSEADNLHEDVSHTQMAYEVHFSAFGPAQIMLCDCFRIDIWAYLKQQRESMLEVALEHNEVESGQRVQPFHIQRGTLVTISIEPSERFGIKGEGCKSFRWHGDITAAGMTSSSDLALLDAHMEHVAPNVRDIPKEDLELIRPIGHGAFGDAVLARWKSTSQDVVVKTMNQDAYRASDALAEFHHEAAVMNLLGKHPHVVELIGVSNSGPDKDTTDSRNLSLVTEYLPNGSVEDVLGISANPEAPASSCVSLFSRTIMARDAAHGLANIHQGNFLHRDIAARNCLVDSQFRVKVCDFGLSRRLRSPSAGFLGSFLFDDDRHGFGPLKWMAPESITPPHLFSTYSDSYMFGVLLYEIFSGQPPFPNLSSQDAAALILEGHHVPIPSSLPTAHRQLMEQCFDVHPLRRPSMDQIYTTLDEWVLQDTKTAVTTDTGSSAEQMKTSWTALLATLVVLTTAVMDPVAASCKSACQSQLVHFREEACQKWREQLPRPDLFNHCGQGFNRGKSAGCEGFCKESPDLGVMKSLRLDACSSLKGVPPQERQQACQAGFSEALDLAKDAAIPEADHEPVQATSSQADQGSQANQGSQETGTAAAGEPKKVRVKKVIEPERRNLLDDARREAEAAFSNPEVPKVEL</sequence>
<dbReference type="Gene3D" id="1.10.510.10">
    <property type="entry name" value="Transferase(Phosphotransferase) domain 1"/>
    <property type="match status" value="1"/>
</dbReference>
<dbReference type="EMBL" id="DS566160">
    <property type="status" value="NOT_ANNOTATED_CDS"/>
    <property type="molecule type" value="Genomic_DNA"/>
</dbReference>
<keyword evidence="7" id="KW-1185">Reference proteome</keyword>
<dbReference type="InterPro" id="IPR011009">
    <property type="entry name" value="Kinase-like_dom_sf"/>
</dbReference>
<feature type="compositionally biased region" description="Polar residues" evidence="4">
    <location>
        <begin position="980"/>
        <end position="1000"/>
    </location>
</feature>
<dbReference type="GO" id="GO:0005886">
    <property type="term" value="C:plasma membrane"/>
    <property type="evidence" value="ECO:0000318"/>
    <property type="project" value="GO_Central"/>
</dbReference>
<protein>
    <recommendedName>
        <fullName evidence="5">Protein kinase domain-containing protein</fullName>
    </recommendedName>
</protein>
<evidence type="ECO:0000256" key="4">
    <source>
        <dbReference type="SAM" id="MobiDB-lite"/>
    </source>
</evidence>
<evidence type="ECO:0000256" key="3">
    <source>
        <dbReference type="PROSITE-ProRule" id="PRU10141"/>
    </source>
</evidence>
<feature type="compositionally biased region" description="Basic and acidic residues" evidence="4">
    <location>
        <begin position="1006"/>
        <end position="1032"/>
    </location>
</feature>
<organism evidence="6 7">
    <name type="scientific">Phytophthora ramorum</name>
    <name type="common">Sudden oak death agent</name>
    <dbReference type="NCBI Taxonomy" id="164328"/>
    <lineage>
        <taxon>Eukaryota</taxon>
        <taxon>Sar</taxon>
        <taxon>Stramenopiles</taxon>
        <taxon>Oomycota</taxon>
        <taxon>Peronosporomycetes</taxon>
        <taxon>Peronosporales</taxon>
        <taxon>Peronosporaceae</taxon>
        <taxon>Phytophthora</taxon>
    </lineage>
</organism>
<keyword evidence="2 3" id="KW-0067">ATP-binding</keyword>
<dbReference type="HOGENOM" id="CLU_291963_0_0_1"/>
<dbReference type="Proteomes" id="UP000005238">
    <property type="component" value="Unassembled WGS sequence"/>
</dbReference>